<dbReference type="HOGENOM" id="CLU_784220_0_0_1"/>
<dbReference type="Proteomes" id="UP000008144">
    <property type="component" value="Chromosome 14"/>
</dbReference>
<dbReference type="GeneTree" id="ENSGT00390000014909"/>
<dbReference type="GO" id="GO:0008488">
    <property type="term" value="F:gamma-glutamyl carboxylase activity"/>
    <property type="evidence" value="ECO:0007669"/>
    <property type="project" value="InterPro"/>
</dbReference>
<organism evidence="2 3">
    <name type="scientific">Ciona intestinalis</name>
    <name type="common">Transparent sea squirt</name>
    <name type="synonym">Ascidia intestinalis</name>
    <dbReference type="NCBI Taxonomy" id="7719"/>
    <lineage>
        <taxon>Eukaryota</taxon>
        <taxon>Metazoa</taxon>
        <taxon>Chordata</taxon>
        <taxon>Tunicata</taxon>
        <taxon>Ascidiacea</taxon>
        <taxon>Phlebobranchia</taxon>
        <taxon>Cionidae</taxon>
        <taxon>Ciona</taxon>
    </lineage>
</organism>
<dbReference type="InterPro" id="IPR053935">
    <property type="entry name" value="VKGC_lumenal_dom"/>
</dbReference>
<sequence>QGYNGWTEGPYGYSWDMMVHSFQNQHIKISYKDKEGKEGFIKPGAFLKSRRSRWSAHPDMTIQYARCLKYQLVKMGIENPSIYIDVWKSLNSRFQQRMYNPNVDLANYKWSPFTHPNFTLPVLSELSNWRQKLKELKKLHRNETQNIVFVADFPGMHLENFVQEDFGNTTISVLRGKVLVEVDSGRNVSLSVGETLKVPPGVFHKVHTISNITSCYFYVYINSTDVSLNDKLNSYAKEQTVTPVPDPLQKSTAVNEDPFIVELNQQQEARKIVQHGSKYRPFAQRAARFMHKKFMTFRRSFLLSYYSCRNLIFGKPNTEQLATEREYLDLWLTMSNSSRPSEHSQDQRNAKREL</sequence>
<dbReference type="InterPro" id="IPR007782">
    <property type="entry name" value="VKG_COase"/>
</dbReference>
<dbReference type="Gene3D" id="2.60.120.10">
    <property type="entry name" value="Jelly Rolls"/>
    <property type="match status" value="1"/>
</dbReference>
<dbReference type="SUPFAM" id="SSF51182">
    <property type="entry name" value="RmlC-like cupins"/>
    <property type="match status" value="1"/>
</dbReference>
<accession>H2XNR8</accession>
<dbReference type="Pfam" id="PF22777">
    <property type="entry name" value="VKGC_lumenal_dom"/>
    <property type="match status" value="1"/>
</dbReference>
<evidence type="ECO:0000313" key="2">
    <source>
        <dbReference type="Ensembl" id="ENSCINP00000031301.1"/>
    </source>
</evidence>
<proteinExistence type="predicted"/>
<dbReference type="InterPro" id="IPR014710">
    <property type="entry name" value="RmlC-like_jellyroll"/>
</dbReference>
<dbReference type="CDD" id="cd02208">
    <property type="entry name" value="cupin_RmlC-like"/>
    <property type="match status" value="1"/>
</dbReference>
<feature type="domain" description="Vitamin K-dependent gamma-carboxylase lumenal" evidence="1">
    <location>
        <begin position="1"/>
        <end position="124"/>
    </location>
</feature>
<reference evidence="2" key="2">
    <citation type="journal article" date="2008" name="Genome Biol.">
        <title>Improved genome assembly and evidence-based global gene model set for the chordate Ciona intestinalis: new insight into intron and operon populations.</title>
        <authorList>
            <person name="Satou Y."/>
            <person name="Mineta K."/>
            <person name="Ogasawara M."/>
            <person name="Sasakura Y."/>
            <person name="Shoguchi E."/>
            <person name="Ueno K."/>
            <person name="Yamada L."/>
            <person name="Matsumoto J."/>
            <person name="Wasserscheid J."/>
            <person name="Dewar K."/>
            <person name="Wiley G.B."/>
            <person name="Macmil S.L."/>
            <person name="Roe B.A."/>
            <person name="Zeller R.W."/>
            <person name="Hastings K.E."/>
            <person name="Lemaire P."/>
            <person name="Lindquist E."/>
            <person name="Endo T."/>
            <person name="Hotta K."/>
            <person name="Inaba K."/>
        </authorList>
    </citation>
    <scope>NUCLEOTIDE SEQUENCE [LARGE SCALE GENOMIC DNA]</scope>
    <source>
        <strain evidence="2">wild type</strain>
    </source>
</reference>
<dbReference type="OMA" id="QNQHIKI"/>
<dbReference type="PANTHER" id="PTHR12639:SF6">
    <property type="entry name" value="VITAMIN K-DEPENDENT GAMMA-CARBOXYLASE"/>
    <property type="match status" value="1"/>
</dbReference>
<name>H2XNR8_CIOIN</name>
<reference evidence="3" key="1">
    <citation type="journal article" date="2002" name="Science">
        <title>The draft genome of Ciona intestinalis: insights into chordate and vertebrate origins.</title>
        <authorList>
            <person name="Dehal P."/>
            <person name="Satou Y."/>
            <person name="Campbell R.K."/>
            <person name="Chapman J."/>
            <person name="Degnan B."/>
            <person name="De Tomaso A."/>
            <person name="Davidson B."/>
            <person name="Di Gregorio A."/>
            <person name="Gelpke M."/>
            <person name="Goodstein D.M."/>
            <person name="Harafuji N."/>
            <person name="Hastings K.E."/>
            <person name="Ho I."/>
            <person name="Hotta K."/>
            <person name="Huang W."/>
            <person name="Kawashima T."/>
            <person name="Lemaire P."/>
            <person name="Martinez D."/>
            <person name="Meinertzhagen I.A."/>
            <person name="Necula S."/>
            <person name="Nonaka M."/>
            <person name="Putnam N."/>
            <person name="Rash S."/>
            <person name="Saiga H."/>
            <person name="Satake M."/>
            <person name="Terry A."/>
            <person name="Yamada L."/>
            <person name="Wang H.G."/>
            <person name="Awazu S."/>
            <person name="Azumi K."/>
            <person name="Boore J."/>
            <person name="Branno M."/>
            <person name="Chin-Bow S."/>
            <person name="DeSantis R."/>
            <person name="Doyle S."/>
            <person name="Francino P."/>
            <person name="Keys D.N."/>
            <person name="Haga S."/>
            <person name="Hayashi H."/>
            <person name="Hino K."/>
            <person name="Imai K.S."/>
            <person name="Inaba K."/>
            <person name="Kano S."/>
            <person name="Kobayashi K."/>
            <person name="Kobayashi M."/>
            <person name="Lee B.I."/>
            <person name="Makabe K.W."/>
            <person name="Manohar C."/>
            <person name="Matassi G."/>
            <person name="Medina M."/>
            <person name="Mochizuki Y."/>
            <person name="Mount S."/>
            <person name="Morishita T."/>
            <person name="Miura S."/>
            <person name="Nakayama A."/>
            <person name="Nishizaka S."/>
            <person name="Nomoto H."/>
            <person name="Ohta F."/>
            <person name="Oishi K."/>
            <person name="Rigoutsos I."/>
            <person name="Sano M."/>
            <person name="Sasaki A."/>
            <person name="Sasakura Y."/>
            <person name="Shoguchi E."/>
            <person name="Shin-i T."/>
            <person name="Spagnuolo A."/>
            <person name="Stainier D."/>
            <person name="Suzuki M.M."/>
            <person name="Tassy O."/>
            <person name="Takatori N."/>
            <person name="Tokuoka M."/>
            <person name="Yagi K."/>
            <person name="Yoshizaki F."/>
            <person name="Wada S."/>
            <person name="Zhang C."/>
            <person name="Hyatt P.D."/>
            <person name="Larimer F."/>
            <person name="Detter C."/>
            <person name="Doggett N."/>
            <person name="Glavina T."/>
            <person name="Hawkins T."/>
            <person name="Richardson P."/>
            <person name="Lucas S."/>
            <person name="Kohara Y."/>
            <person name="Levine M."/>
            <person name="Satoh N."/>
            <person name="Rokhsar D.S."/>
        </authorList>
    </citation>
    <scope>NUCLEOTIDE SEQUENCE [LARGE SCALE GENOMIC DNA]</scope>
</reference>
<dbReference type="EMBL" id="EAAA01001174">
    <property type="status" value="NOT_ANNOTATED_CDS"/>
    <property type="molecule type" value="Genomic_DNA"/>
</dbReference>
<dbReference type="PANTHER" id="PTHR12639">
    <property type="entry name" value="VITAMIN K-DEPENDENT GAMMA-CARBOXYLASE"/>
    <property type="match status" value="1"/>
</dbReference>
<protein>
    <recommendedName>
        <fullName evidence="1">Vitamin K-dependent gamma-carboxylase lumenal domain-containing protein</fullName>
    </recommendedName>
</protein>
<dbReference type="InterPro" id="IPR011051">
    <property type="entry name" value="RmlC_Cupin_sf"/>
</dbReference>
<evidence type="ECO:0000259" key="1">
    <source>
        <dbReference type="Pfam" id="PF22777"/>
    </source>
</evidence>
<reference evidence="2" key="4">
    <citation type="submission" date="2025-09" db="UniProtKB">
        <authorList>
            <consortium name="Ensembl"/>
        </authorList>
    </citation>
    <scope>IDENTIFICATION</scope>
</reference>
<dbReference type="InParanoid" id="H2XNR8"/>
<dbReference type="AlphaFoldDB" id="H2XNR8"/>
<dbReference type="STRING" id="7719.ENSCINP00000031301"/>
<dbReference type="Ensembl" id="ENSCINT00000031779.1">
    <property type="protein sequence ID" value="ENSCINP00000031301.1"/>
    <property type="gene ID" value="ENSCING00000020602.1"/>
</dbReference>
<reference evidence="2" key="3">
    <citation type="submission" date="2025-08" db="UniProtKB">
        <authorList>
            <consortium name="Ensembl"/>
        </authorList>
    </citation>
    <scope>IDENTIFICATION</scope>
</reference>
<evidence type="ECO:0000313" key="3">
    <source>
        <dbReference type="Proteomes" id="UP000008144"/>
    </source>
</evidence>
<keyword evidence="3" id="KW-1185">Reference proteome</keyword>